<comment type="similarity">
    <text evidence="2 9">Belongs to the acyl-CoA dehydrogenase family.</text>
</comment>
<keyword evidence="5 9" id="KW-0274">FAD</keyword>
<dbReference type="FunFam" id="1.20.140.10:FF:000004">
    <property type="entry name" value="Acyl-CoA dehydrogenase FadE25"/>
    <property type="match status" value="1"/>
</dbReference>
<evidence type="ECO:0000259" key="12">
    <source>
        <dbReference type="Pfam" id="PF02771"/>
    </source>
</evidence>
<dbReference type="Gene3D" id="1.20.140.10">
    <property type="entry name" value="Butyryl-CoA Dehydrogenase, subunit A, domain 3"/>
    <property type="match status" value="1"/>
</dbReference>
<comment type="caution">
    <text evidence="13">The sequence shown here is derived from an EMBL/GenBank/DDBJ whole genome shotgun (WGS) entry which is preliminary data.</text>
</comment>
<dbReference type="InterPro" id="IPR013786">
    <property type="entry name" value="AcylCoA_DH/ox_N"/>
</dbReference>
<evidence type="ECO:0000259" key="11">
    <source>
        <dbReference type="Pfam" id="PF02770"/>
    </source>
</evidence>
<accession>A0A351U7M2</accession>
<dbReference type="PIRSF" id="PIRSF016578">
    <property type="entry name" value="HsaA"/>
    <property type="match status" value="1"/>
</dbReference>
<proteinExistence type="inferred from homology"/>
<evidence type="ECO:0000313" key="13">
    <source>
        <dbReference type="EMBL" id="NLW34683.1"/>
    </source>
</evidence>
<evidence type="ECO:0000256" key="5">
    <source>
        <dbReference type="ARBA" id="ARBA00022827"/>
    </source>
</evidence>
<dbReference type="STRING" id="909663.GCA_000512235_02298"/>
<evidence type="ECO:0000313" key="14">
    <source>
        <dbReference type="Proteomes" id="UP000777265"/>
    </source>
</evidence>
<feature type="domain" description="Acyl-CoA oxidase/dehydrogenase middle" evidence="11">
    <location>
        <begin position="122"/>
        <end position="217"/>
    </location>
</feature>
<dbReference type="Pfam" id="PF00441">
    <property type="entry name" value="Acyl-CoA_dh_1"/>
    <property type="match status" value="1"/>
</dbReference>
<dbReference type="GO" id="GO:0050660">
    <property type="term" value="F:flavin adenine dinucleotide binding"/>
    <property type="evidence" value="ECO:0007669"/>
    <property type="project" value="InterPro"/>
</dbReference>
<dbReference type="InterPro" id="IPR006089">
    <property type="entry name" value="Acyl-CoA_DH_CS"/>
</dbReference>
<reference evidence="13" key="2">
    <citation type="submission" date="2020-01" db="EMBL/GenBank/DDBJ databases">
        <authorList>
            <person name="Campanaro S."/>
        </authorList>
    </citation>
    <scope>NUCLEOTIDE SEQUENCE</scope>
    <source>
        <strain evidence="13">AS06rmzACSIP_7</strain>
    </source>
</reference>
<dbReference type="AlphaFoldDB" id="A0A351U7M2"/>
<dbReference type="Pfam" id="PF02771">
    <property type="entry name" value="Acyl-CoA_dh_N"/>
    <property type="match status" value="1"/>
</dbReference>
<name>A0A351U7M2_9BACT</name>
<sequence length="392" mass="43362">MITLSEKHGMIQKIAEKLAKEKVAPRAKEIDSTGAFPWDLVEVYKKQGFLYLMLPERFGGLDGDISSLCLVIEELAKVSGASSLIPLAHNVGLMPIMVAANDEQKEYIYSKVIDPEKFYLVAFALTEPNAGSDASHMATNVVKDGNYYYLNGKKAMITNGANAQLYTVFATTNPRLRTKGISAFYVERDYPGVIIGKSEDKMGMIGSDITEIIFDNVRLTKDNLLGEEGQGWDIAMSTLNLSRPAVGAQAIGIAQGALDFSVEYAWKRVQFGQKLADFEGIQFMVADMATHIEAARALVYDAAHLLDMKVYERDKMSAIGVDKLSAMAKVYSADVAMKVTSDAVQILGGYGYTKEYPVERMMRDAKATQIYEGTNQIQRIVIARDIFRKFMP</sequence>
<evidence type="ECO:0000256" key="6">
    <source>
        <dbReference type="ARBA" id="ARBA00023002"/>
    </source>
</evidence>
<evidence type="ECO:0000256" key="1">
    <source>
        <dbReference type="ARBA" id="ARBA00001974"/>
    </source>
</evidence>
<dbReference type="InterPro" id="IPR037069">
    <property type="entry name" value="AcylCoA_DH/ox_N_sf"/>
</dbReference>
<dbReference type="InterPro" id="IPR046373">
    <property type="entry name" value="Acyl-CoA_Oxase/DH_mid-dom_sf"/>
</dbReference>
<reference evidence="13" key="1">
    <citation type="journal article" date="2020" name="Biotechnol. Biofuels">
        <title>New insights from the biogas microbiome by comprehensive genome-resolved metagenomics of nearly 1600 species originating from multiple anaerobic digesters.</title>
        <authorList>
            <person name="Campanaro S."/>
            <person name="Treu L."/>
            <person name="Rodriguez-R L.M."/>
            <person name="Kovalovszki A."/>
            <person name="Ziels R.M."/>
            <person name="Maus I."/>
            <person name="Zhu X."/>
            <person name="Kougias P.G."/>
            <person name="Basile A."/>
            <person name="Luo G."/>
            <person name="Schluter A."/>
            <person name="Konstantinidis K.T."/>
            <person name="Angelidaki I."/>
        </authorList>
    </citation>
    <scope>NUCLEOTIDE SEQUENCE</scope>
    <source>
        <strain evidence="13">AS06rmzACSIP_7</strain>
    </source>
</reference>
<dbReference type="PANTHER" id="PTHR43884">
    <property type="entry name" value="ACYL-COA DEHYDROGENASE"/>
    <property type="match status" value="1"/>
</dbReference>
<dbReference type="SUPFAM" id="SSF56645">
    <property type="entry name" value="Acyl-CoA dehydrogenase NM domain-like"/>
    <property type="match status" value="1"/>
</dbReference>
<dbReference type="InterPro" id="IPR036250">
    <property type="entry name" value="AcylCo_DH-like_C"/>
</dbReference>
<evidence type="ECO:0000256" key="2">
    <source>
        <dbReference type="ARBA" id="ARBA00009347"/>
    </source>
</evidence>
<gene>
    <name evidence="13" type="ORF">GXY80_04255</name>
</gene>
<comment type="cofactor">
    <cofactor evidence="1 9">
        <name>FAD</name>
        <dbReference type="ChEBI" id="CHEBI:57692"/>
    </cofactor>
</comment>
<feature type="domain" description="Acyl-CoA dehydrogenase/oxidase N-terminal" evidence="12">
    <location>
        <begin position="5"/>
        <end position="113"/>
    </location>
</feature>
<dbReference type="SUPFAM" id="SSF47203">
    <property type="entry name" value="Acyl-CoA dehydrogenase C-terminal domain-like"/>
    <property type="match status" value="1"/>
</dbReference>
<dbReference type="InterPro" id="IPR009100">
    <property type="entry name" value="AcylCoA_DH/oxidase_NM_dom_sf"/>
</dbReference>
<dbReference type="Pfam" id="PF02770">
    <property type="entry name" value="Acyl-CoA_dh_M"/>
    <property type="match status" value="1"/>
</dbReference>
<feature type="domain" description="Acyl-CoA dehydrogenase/oxidase C-terminal" evidence="10">
    <location>
        <begin position="229"/>
        <end position="386"/>
    </location>
</feature>
<evidence type="ECO:0000256" key="3">
    <source>
        <dbReference type="ARBA" id="ARBA00011881"/>
    </source>
</evidence>
<dbReference type="PROSITE" id="PS00073">
    <property type="entry name" value="ACYL_COA_DH_2"/>
    <property type="match status" value="1"/>
</dbReference>
<dbReference type="FunFam" id="2.40.110.10:FF:000001">
    <property type="entry name" value="Acyl-CoA dehydrogenase, mitochondrial"/>
    <property type="match status" value="1"/>
</dbReference>
<comment type="subunit">
    <text evidence="3">Homotetramer.</text>
</comment>
<dbReference type="EMBL" id="JAAYEE010000073">
    <property type="protein sequence ID" value="NLW34683.1"/>
    <property type="molecule type" value="Genomic_DNA"/>
</dbReference>
<dbReference type="Proteomes" id="UP000777265">
    <property type="component" value="Unassembled WGS sequence"/>
</dbReference>
<dbReference type="Gene3D" id="1.10.540.10">
    <property type="entry name" value="Acyl-CoA dehydrogenase/oxidase, N-terminal domain"/>
    <property type="match status" value="1"/>
</dbReference>
<evidence type="ECO:0000256" key="9">
    <source>
        <dbReference type="RuleBase" id="RU362125"/>
    </source>
</evidence>
<dbReference type="Gene3D" id="2.40.110.10">
    <property type="entry name" value="Butyryl-CoA Dehydrogenase, subunit A, domain 2"/>
    <property type="match status" value="1"/>
</dbReference>
<dbReference type="PANTHER" id="PTHR43884:SF12">
    <property type="entry name" value="ISOVALERYL-COA DEHYDROGENASE, MITOCHONDRIAL-RELATED"/>
    <property type="match status" value="1"/>
</dbReference>
<dbReference type="EC" id="1.3.8.10" evidence="7"/>
<organism evidence="13 14">
    <name type="scientific">Syntrophorhabdus aromaticivorans</name>
    <dbReference type="NCBI Taxonomy" id="328301"/>
    <lineage>
        <taxon>Bacteria</taxon>
        <taxon>Pseudomonadati</taxon>
        <taxon>Thermodesulfobacteriota</taxon>
        <taxon>Syntrophorhabdia</taxon>
        <taxon>Syntrophorhabdales</taxon>
        <taxon>Syntrophorhabdaceae</taxon>
        <taxon>Syntrophorhabdus</taxon>
    </lineage>
</organism>
<evidence type="ECO:0000259" key="10">
    <source>
        <dbReference type="Pfam" id="PF00441"/>
    </source>
</evidence>
<evidence type="ECO:0000256" key="4">
    <source>
        <dbReference type="ARBA" id="ARBA00022630"/>
    </source>
</evidence>
<dbReference type="InterPro" id="IPR006091">
    <property type="entry name" value="Acyl-CoA_Oxase/DH_mid-dom"/>
</dbReference>
<evidence type="ECO:0000256" key="8">
    <source>
        <dbReference type="ARBA" id="ARBA00072305"/>
    </source>
</evidence>
<protein>
    <recommendedName>
        <fullName evidence="8">Cyclohex-1-ene-1-carbonyl-CoA dehydrogenase</fullName>
        <ecNumber evidence="7">1.3.8.10</ecNumber>
    </recommendedName>
</protein>
<keyword evidence="6 9" id="KW-0560">Oxidoreductase</keyword>
<dbReference type="InterPro" id="IPR009075">
    <property type="entry name" value="AcylCo_DH/oxidase_C"/>
</dbReference>
<dbReference type="GO" id="GO:0003995">
    <property type="term" value="F:acyl-CoA dehydrogenase activity"/>
    <property type="evidence" value="ECO:0007669"/>
    <property type="project" value="InterPro"/>
</dbReference>
<keyword evidence="4 9" id="KW-0285">Flavoprotein</keyword>
<evidence type="ECO:0000256" key="7">
    <source>
        <dbReference type="ARBA" id="ARBA00066362"/>
    </source>
</evidence>